<dbReference type="RefSeq" id="WP_185673877.1">
    <property type="nucleotide sequence ID" value="NZ_JACHVB010000012.1"/>
</dbReference>
<feature type="coiled-coil region" evidence="1">
    <location>
        <begin position="441"/>
        <end position="475"/>
    </location>
</feature>
<dbReference type="EMBL" id="JACHVB010000012">
    <property type="protein sequence ID" value="MBC2592863.1"/>
    <property type="molecule type" value="Genomic_DNA"/>
</dbReference>
<reference evidence="2 3" key="1">
    <citation type="submission" date="2020-07" db="EMBL/GenBank/DDBJ databases">
        <authorList>
            <person name="Feng X."/>
        </authorList>
    </citation>
    <scope>NUCLEOTIDE SEQUENCE [LARGE SCALE GENOMIC DNA]</scope>
    <source>
        <strain evidence="2 3">JCM31066</strain>
    </source>
</reference>
<evidence type="ECO:0000256" key="1">
    <source>
        <dbReference type="SAM" id="Coils"/>
    </source>
</evidence>
<protein>
    <submittedName>
        <fullName evidence="2">Uncharacterized protein</fullName>
    </submittedName>
</protein>
<keyword evidence="3" id="KW-1185">Reference proteome</keyword>
<accession>A0A842H8K9</accession>
<dbReference type="Gene3D" id="3.40.960.10">
    <property type="entry name" value="VSR Endonuclease"/>
    <property type="match status" value="1"/>
</dbReference>
<dbReference type="AlphaFoldDB" id="A0A842H8K9"/>
<sequence>MFIDRPVEEKELPLPWVDYGFGPWVTFRERQDSVAYLCSCARSAAKFWLARELANGQRLLAPGNKNLLSHFAINPAGQAMAIEELEGSGFFRNGICHLCTGHVPTLHTGGNRLADTRYYPYLDQVGYELGLVSEYDPEKFTSKRDLRVYERLNQRLGLKGDMRREDLLWLCLRGAFPNVEILRNVRPPELEGLELDFWLPAQWVGIEYQGQQHAKPVDFFGGESGYNALVERDKRKRELCAKHGIYLEEFNHDDMLTEANVKERLLRYWHDPKGISPPRGAYWILGEAYRPSGVDWEKLTRKQRMDVKRELWLMQEMSRRCWPKGKKYRTAALDVAKKASVLWGEIRGISPTSIQNKFRFWRKRDYGGDWRHAIRYESLIQDKMCALRELGISLSQTKAYFSIYPGGLTAWAKAHSIDQAEARKLTHVRARIDSEVAQAFKSSLECKTNELRVEVRRLERELKALKSDYRRVRGGITS</sequence>
<evidence type="ECO:0000313" key="2">
    <source>
        <dbReference type="EMBL" id="MBC2592863.1"/>
    </source>
</evidence>
<name>A0A842H8K9_9BACT</name>
<evidence type="ECO:0000313" key="3">
    <source>
        <dbReference type="Proteomes" id="UP000546464"/>
    </source>
</evidence>
<gene>
    <name evidence="2" type="ORF">H5P28_01185</name>
</gene>
<dbReference type="Proteomes" id="UP000546464">
    <property type="component" value="Unassembled WGS sequence"/>
</dbReference>
<comment type="caution">
    <text evidence="2">The sequence shown here is derived from an EMBL/GenBank/DDBJ whole genome shotgun (WGS) entry which is preliminary data.</text>
</comment>
<keyword evidence="1" id="KW-0175">Coiled coil</keyword>
<organism evidence="2 3">
    <name type="scientific">Ruficoccus amylovorans</name>
    <dbReference type="NCBI Taxonomy" id="1804625"/>
    <lineage>
        <taxon>Bacteria</taxon>
        <taxon>Pseudomonadati</taxon>
        <taxon>Verrucomicrobiota</taxon>
        <taxon>Opitutia</taxon>
        <taxon>Puniceicoccales</taxon>
        <taxon>Cerasicoccaceae</taxon>
        <taxon>Ruficoccus</taxon>
    </lineage>
</organism>
<proteinExistence type="predicted"/>